<dbReference type="RefSeq" id="XP_022678161.1">
    <property type="nucleotide sequence ID" value="XM_022821841.1"/>
</dbReference>
<evidence type="ECO:0000313" key="10">
    <source>
        <dbReference type="Proteomes" id="UP000065495"/>
    </source>
</evidence>
<keyword evidence="7" id="KW-0862">Zinc</keyword>
<dbReference type="PANTHER" id="PTHR11774:SF4">
    <property type="entry name" value="GERANYLGERANYL TRANSFERASE TYPE-1 SUBUNIT BETA"/>
    <property type="match status" value="1"/>
</dbReference>
<dbReference type="GO" id="GO:0005953">
    <property type="term" value="C:CAAX-protein geranylgeranyltransferase complex"/>
    <property type="evidence" value="ECO:0007669"/>
    <property type="project" value="TreeGrafter"/>
</dbReference>
<evidence type="ECO:0000256" key="7">
    <source>
        <dbReference type="ARBA" id="ARBA00022833"/>
    </source>
</evidence>
<dbReference type="SUPFAM" id="SSF48239">
    <property type="entry name" value="Terpenoid cyclases/Protein prenyltransferases"/>
    <property type="match status" value="1"/>
</dbReference>
<dbReference type="VEuPathDB" id="FungiDB:KLMA_80107"/>
<evidence type="ECO:0000259" key="8">
    <source>
        <dbReference type="Pfam" id="PF00432"/>
    </source>
</evidence>
<dbReference type="InterPro" id="IPR045089">
    <property type="entry name" value="PGGT1B-like"/>
</dbReference>
<keyword evidence="4 9" id="KW-0808">Transferase</keyword>
<comment type="similarity">
    <text evidence="2">Belongs to the protein prenyltransferase subunit beta family.</text>
</comment>
<sequence>MSETNQNKPIEWSAALVGKHLKFCQRHLHLLPPHHQDKDPNRLAVIFYALTSIQLLSERDADVGKQYGYSLEWLRSCYVECEGVEGGGILSGFAVCSMKEARLLSTLSLPNTLFGLISLMLLRDGEFVRSRVCLRSLGALVSRCQLRDGSFVSFLREDGSPARVDAHDLRFCYVAVAILRLVGCRTRADFERYIDVGGVVEFICSRECSVGGFGECDEPHGGYTSCALSALAILGELDQLDLAFRERTVRWLVDRQVREDATTMTSGDSVENEDYDPDDCGGFNGRENKLADTCYAFWCLNALSILCPDDWRQLVDLGRVQSYLMDQTQNKLIGGWAKNDQDDPDIYHTMMGIAALKLIDGELDGVLCMPTSIVHEFGLR</sequence>
<dbReference type="PANTHER" id="PTHR11774">
    <property type="entry name" value="GERANYLGERANYL TRANSFERASE TYPE BETA SUBUNIT"/>
    <property type="match status" value="1"/>
</dbReference>
<dbReference type="InterPro" id="IPR001330">
    <property type="entry name" value="Prenyltrans"/>
</dbReference>
<reference evidence="9 10" key="1">
    <citation type="journal article" date="2015" name="Biotechnol. Biofuels">
        <title>Genetic basis of the highly efficient yeast Kluyveromyces marxianus: complete genome sequence and transcriptome analyses.</title>
        <authorList>
            <person name="Lertwattanasakul N."/>
            <person name="Kosaka T."/>
            <person name="Hosoyama A."/>
            <person name="Suzuki Y."/>
            <person name="Rodrussamee N."/>
            <person name="Matsutani M."/>
            <person name="Murata M."/>
            <person name="Fujimoto N."/>
            <person name="Suprayogi"/>
            <person name="Tsuchikane K."/>
            <person name="Limtong S."/>
            <person name="Fujita N."/>
            <person name="Yamada M."/>
        </authorList>
    </citation>
    <scope>NUCLEOTIDE SEQUENCE [LARGE SCALE GENOMIC DNA]</scope>
    <source>
        <strain evidence="10">DMKU3-1042 / BCC 29191 / NBRC 104275</strain>
    </source>
</reference>
<dbReference type="Proteomes" id="UP000065495">
    <property type="component" value="Chromosome 8"/>
</dbReference>
<dbReference type="Gene3D" id="1.50.10.20">
    <property type="match status" value="1"/>
</dbReference>
<dbReference type="GO" id="GO:0004662">
    <property type="term" value="F:CAAX-protein geranylgeranyltransferase activity"/>
    <property type="evidence" value="ECO:0007669"/>
    <property type="project" value="TreeGrafter"/>
</dbReference>
<evidence type="ECO:0000256" key="4">
    <source>
        <dbReference type="ARBA" id="ARBA00022679"/>
    </source>
</evidence>
<keyword evidence="3" id="KW-0637">Prenyltransferase</keyword>
<organism evidence="9 10">
    <name type="scientific">Kluyveromyces marxianus (strain DMKU3-1042 / BCC 29191 / NBRC 104275)</name>
    <name type="common">Yeast</name>
    <name type="synonym">Candida kefyr</name>
    <dbReference type="NCBI Taxonomy" id="1003335"/>
    <lineage>
        <taxon>Eukaryota</taxon>
        <taxon>Fungi</taxon>
        <taxon>Dikarya</taxon>
        <taxon>Ascomycota</taxon>
        <taxon>Saccharomycotina</taxon>
        <taxon>Saccharomycetes</taxon>
        <taxon>Saccharomycetales</taxon>
        <taxon>Saccharomycetaceae</taxon>
        <taxon>Kluyveromyces</taxon>
    </lineage>
</organism>
<dbReference type="InterPro" id="IPR008930">
    <property type="entry name" value="Terpenoid_cyclase/PrenylTrfase"/>
</dbReference>
<evidence type="ECO:0000256" key="5">
    <source>
        <dbReference type="ARBA" id="ARBA00022723"/>
    </source>
</evidence>
<dbReference type="AlphaFoldDB" id="W0TH86"/>
<proteinExistence type="inferred from homology"/>
<dbReference type="EMBL" id="AP012220">
    <property type="protein sequence ID" value="BAO42418.1"/>
    <property type="molecule type" value="Genomic_DNA"/>
</dbReference>
<feature type="domain" description="Prenyltransferase alpha-alpha toroid" evidence="8">
    <location>
        <begin position="18"/>
        <end position="360"/>
    </location>
</feature>
<keyword evidence="5" id="KW-0479">Metal-binding</keyword>
<evidence type="ECO:0000256" key="1">
    <source>
        <dbReference type="ARBA" id="ARBA00001947"/>
    </source>
</evidence>
<protein>
    <submittedName>
        <fullName evidence="9">Geranylgeranyl transferase type-1 subunit beta</fullName>
    </submittedName>
</protein>
<evidence type="ECO:0000256" key="3">
    <source>
        <dbReference type="ARBA" id="ARBA00022602"/>
    </source>
</evidence>
<evidence type="ECO:0000313" key="9">
    <source>
        <dbReference type="EMBL" id="BAO42418.1"/>
    </source>
</evidence>
<evidence type="ECO:0000256" key="2">
    <source>
        <dbReference type="ARBA" id="ARBA00010497"/>
    </source>
</evidence>
<dbReference type="GO" id="GO:0046872">
    <property type="term" value="F:metal ion binding"/>
    <property type="evidence" value="ECO:0007669"/>
    <property type="project" value="UniProtKB-KW"/>
</dbReference>
<dbReference type="Pfam" id="PF00432">
    <property type="entry name" value="Prenyltrans"/>
    <property type="match status" value="1"/>
</dbReference>
<evidence type="ECO:0000256" key="6">
    <source>
        <dbReference type="ARBA" id="ARBA00022737"/>
    </source>
</evidence>
<comment type="cofactor">
    <cofactor evidence="1">
        <name>Zn(2+)</name>
        <dbReference type="ChEBI" id="CHEBI:29105"/>
    </cofactor>
</comment>
<dbReference type="OrthoDB" id="24893at2759"/>
<dbReference type="GeneID" id="34718304"/>
<dbReference type="KEGG" id="kmx:KLMA_80107"/>
<accession>W0TH86</accession>
<name>W0TH86_KLUMD</name>
<keyword evidence="6" id="KW-0677">Repeat</keyword>
<gene>
    <name evidence="9" type="primary">CDC43</name>
    <name evidence="9" type="ORF">KLMA_80107</name>
</gene>